<organism evidence="1 2">
    <name type="scientific">Propylenella binzhouense</name>
    <dbReference type="NCBI Taxonomy" id="2555902"/>
    <lineage>
        <taxon>Bacteria</taxon>
        <taxon>Pseudomonadati</taxon>
        <taxon>Pseudomonadota</taxon>
        <taxon>Alphaproteobacteria</taxon>
        <taxon>Hyphomicrobiales</taxon>
        <taxon>Propylenellaceae</taxon>
        <taxon>Propylenella</taxon>
    </lineage>
</organism>
<protein>
    <submittedName>
        <fullName evidence="1">Uncharacterized protein</fullName>
    </submittedName>
</protein>
<dbReference type="AlphaFoldDB" id="A0A964WSX0"/>
<name>A0A964WSX0_9HYPH</name>
<accession>A0A964WSX0</accession>
<evidence type="ECO:0000313" key="1">
    <source>
        <dbReference type="EMBL" id="MYZ47331.1"/>
    </source>
</evidence>
<gene>
    <name evidence="1" type="ORF">E4O86_06360</name>
</gene>
<dbReference type="OrthoDB" id="8266120at2"/>
<dbReference type="RefSeq" id="WP_161139681.1">
    <property type="nucleotide sequence ID" value="NZ_SPKJ01000013.1"/>
</dbReference>
<reference evidence="1" key="1">
    <citation type="submission" date="2019-03" db="EMBL/GenBank/DDBJ databases">
        <title>Afifella sp. nov., isolated from activated sludge.</title>
        <authorList>
            <person name="Li Q."/>
            <person name="Liu Y."/>
        </authorList>
    </citation>
    <scope>NUCLEOTIDE SEQUENCE</scope>
    <source>
        <strain evidence="1">L72</strain>
    </source>
</reference>
<dbReference type="InterPro" id="IPR045720">
    <property type="entry name" value="DUF6074"/>
</dbReference>
<evidence type="ECO:0000313" key="2">
    <source>
        <dbReference type="Proteomes" id="UP000773614"/>
    </source>
</evidence>
<comment type="caution">
    <text evidence="1">The sequence shown here is derived from an EMBL/GenBank/DDBJ whole genome shotgun (WGS) entry which is preliminary data.</text>
</comment>
<dbReference type="EMBL" id="SPKJ01000013">
    <property type="protein sequence ID" value="MYZ47331.1"/>
    <property type="molecule type" value="Genomic_DNA"/>
</dbReference>
<proteinExistence type="predicted"/>
<dbReference type="Pfam" id="PF19551">
    <property type="entry name" value="DUF6074"/>
    <property type="match status" value="1"/>
</dbReference>
<dbReference type="Proteomes" id="UP000773614">
    <property type="component" value="Unassembled WGS sequence"/>
</dbReference>
<sequence>MAEIIAFPIVRRRAFVCKQAARVADAPTSRTAERLIADILNRQAAAMRRRGLSEEAVQVQVHSLECAIRTELWHLVLQPGGAA</sequence>
<keyword evidence="2" id="KW-1185">Reference proteome</keyword>